<evidence type="ECO:0000256" key="1">
    <source>
        <dbReference type="ARBA" id="ARBA00004123"/>
    </source>
</evidence>
<evidence type="ECO:0000256" key="3">
    <source>
        <dbReference type="ARBA" id="ARBA00023242"/>
    </source>
</evidence>
<dbReference type="Proteomes" id="UP000085678">
    <property type="component" value="Unplaced"/>
</dbReference>
<evidence type="ECO:0000256" key="2">
    <source>
        <dbReference type="ARBA" id="ARBA00010511"/>
    </source>
</evidence>
<dbReference type="SUPFAM" id="SSF48371">
    <property type="entry name" value="ARM repeat"/>
    <property type="match status" value="1"/>
</dbReference>
<dbReference type="AlphaFoldDB" id="A0A1S3JW04"/>
<reference evidence="6" key="1">
    <citation type="submission" date="2025-08" db="UniProtKB">
        <authorList>
            <consortium name="RefSeq"/>
        </authorList>
    </citation>
    <scope>IDENTIFICATION</scope>
    <source>
        <tissue evidence="6">Gonads</tissue>
    </source>
</reference>
<name>A0A1S3JW04_LINAN</name>
<protein>
    <submittedName>
        <fullName evidence="6">Proline-, glutamic acid- and leucine-rich protein 1-like</fullName>
    </submittedName>
</protein>
<feature type="domain" description="Pre-rRNA-processing protein RIX1 N-terminal" evidence="4">
    <location>
        <begin position="13"/>
        <end position="168"/>
    </location>
</feature>
<accession>A0A1S3JW04</accession>
<gene>
    <name evidence="6" type="primary">LOC106176410</name>
</gene>
<evidence type="ECO:0000259" key="4">
    <source>
        <dbReference type="Pfam" id="PF08167"/>
    </source>
</evidence>
<dbReference type="Pfam" id="PF08167">
    <property type="entry name" value="RIX1"/>
    <property type="match status" value="1"/>
</dbReference>
<proteinExistence type="inferred from homology"/>
<dbReference type="PANTHER" id="PTHR34105:SF1">
    <property type="entry name" value="PROLINE-, GLUTAMIC ACID- AND LEUCINE-RICH PROTEIN 1"/>
    <property type="match status" value="1"/>
</dbReference>
<comment type="subcellular location">
    <subcellularLocation>
        <location evidence="1">Nucleus</location>
    </subcellularLocation>
</comment>
<dbReference type="KEGG" id="lak:106176410"/>
<evidence type="ECO:0000313" key="5">
    <source>
        <dbReference type="Proteomes" id="UP000085678"/>
    </source>
</evidence>
<dbReference type="GO" id="GO:0006364">
    <property type="term" value="P:rRNA processing"/>
    <property type="evidence" value="ECO:0007669"/>
    <property type="project" value="TreeGrafter"/>
</dbReference>
<dbReference type="GeneID" id="106176410"/>
<evidence type="ECO:0000313" key="6">
    <source>
        <dbReference type="RefSeq" id="XP_013414241.1"/>
    </source>
</evidence>
<dbReference type="STRING" id="7574.A0A1S3JW04"/>
<dbReference type="RefSeq" id="XP_013414241.1">
    <property type="nucleotide sequence ID" value="XM_013558787.1"/>
</dbReference>
<dbReference type="InterPro" id="IPR012583">
    <property type="entry name" value="RIX1_N"/>
</dbReference>
<organism evidence="5 6">
    <name type="scientific">Lingula anatina</name>
    <name type="common">Brachiopod</name>
    <name type="synonym">Lingula unguis</name>
    <dbReference type="NCBI Taxonomy" id="7574"/>
    <lineage>
        <taxon>Eukaryota</taxon>
        <taxon>Metazoa</taxon>
        <taxon>Spiralia</taxon>
        <taxon>Lophotrochozoa</taxon>
        <taxon>Brachiopoda</taxon>
        <taxon>Linguliformea</taxon>
        <taxon>Lingulata</taxon>
        <taxon>Lingulida</taxon>
        <taxon>Linguloidea</taxon>
        <taxon>Lingulidae</taxon>
        <taxon>Lingula</taxon>
    </lineage>
</organism>
<keyword evidence="3" id="KW-0539">Nucleus</keyword>
<dbReference type="InParanoid" id="A0A1S3JW04"/>
<comment type="similarity">
    <text evidence="2">Belongs to the RIX1/PELP1 family.</text>
</comment>
<dbReference type="InterPro" id="IPR016024">
    <property type="entry name" value="ARM-type_fold"/>
</dbReference>
<keyword evidence="5" id="KW-1185">Reference proteome</keyword>
<dbReference type="PANTHER" id="PTHR34105">
    <property type="entry name" value="PROLINE-, GLUTAMIC ACID- AND LEUCINE-RICH PROTEIN 1"/>
    <property type="match status" value="1"/>
</dbReference>
<dbReference type="GO" id="GO:0005634">
    <property type="term" value="C:nucleus"/>
    <property type="evidence" value="ECO:0007669"/>
    <property type="project" value="UniProtKB-SubCell"/>
</dbReference>
<dbReference type="OrthoDB" id="20900at2759"/>
<sequence>MEGREHVLSVLTKNFEGNLRSLVDFRQIVDEHKLYNTQKASQIQDEISKINSGLNAAKSRVESLVLLNDLLSQCSTETLSQYAITWTRLLIQIIKGYAPASIHRLACCVLGSLAEKSSTCPELARQVALDSLPHLIPALLAMKEESLEAALYCIGKCMQFYPGPCGTFKVITFYIIYFKHESEYI</sequence>